<gene>
    <name evidence="2" type="ORF">BRAA03T13247Z</name>
    <name evidence="1" type="ORF">BRAPAZ1V2_A03P41210.2</name>
</gene>
<dbReference type="EMBL" id="LS974619">
    <property type="protein sequence ID" value="CAG7882778.1"/>
    <property type="molecule type" value="Genomic_DNA"/>
</dbReference>
<dbReference type="Gramene" id="A03p41210.2_BraZ1">
    <property type="protein sequence ID" value="A03p41210.2_BraZ1.CDS"/>
    <property type="gene ID" value="A03g41210.2_BraZ1"/>
</dbReference>
<evidence type="ECO:0000313" key="1">
    <source>
        <dbReference type="EMBL" id="CAG7882778.1"/>
    </source>
</evidence>
<feature type="non-terminal residue" evidence="2">
    <location>
        <position position="1"/>
    </location>
</feature>
<proteinExistence type="predicted"/>
<dbReference type="Proteomes" id="UP000694005">
    <property type="component" value="Chromosome A03"/>
</dbReference>
<protein>
    <submittedName>
        <fullName evidence="1">Uncharacterized protein</fullName>
    </submittedName>
</protein>
<reference evidence="2" key="1">
    <citation type="submission" date="2018-11" db="EMBL/GenBank/DDBJ databases">
        <authorList>
            <consortium name="Genoscope - CEA"/>
            <person name="William W."/>
        </authorList>
    </citation>
    <scope>NUCLEOTIDE SEQUENCE</scope>
</reference>
<sequence>FIYALARQKIHRAKTMSLKFILLIASLLLLCIASSDSAILPFLRNQKLLNEEVGKIHIHKENKISVKVSRSPPAKGRNCCND</sequence>
<dbReference type="AlphaFoldDB" id="A0A3P5ZVZ5"/>
<evidence type="ECO:0000313" key="2">
    <source>
        <dbReference type="EMBL" id="VDC82029.1"/>
    </source>
</evidence>
<organism evidence="2">
    <name type="scientific">Brassica campestris</name>
    <name type="common">Field mustard</name>
    <dbReference type="NCBI Taxonomy" id="3711"/>
    <lineage>
        <taxon>Eukaryota</taxon>
        <taxon>Viridiplantae</taxon>
        <taxon>Streptophyta</taxon>
        <taxon>Embryophyta</taxon>
        <taxon>Tracheophyta</taxon>
        <taxon>Spermatophyta</taxon>
        <taxon>Magnoliopsida</taxon>
        <taxon>eudicotyledons</taxon>
        <taxon>Gunneridae</taxon>
        <taxon>Pentapetalae</taxon>
        <taxon>rosids</taxon>
        <taxon>malvids</taxon>
        <taxon>Brassicales</taxon>
        <taxon>Brassicaceae</taxon>
        <taxon>Brassiceae</taxon>
        <taxon>Brassica</taxon>
    </lineage>
</organism>
<dbReference type="EMBL" id="LR031572">
    <property type="protein sequence ID" value="VDC82029.1"/>
    <property type="molecule type" value="Genomic_DNA"/>
</dbReference>
<accession>A0A3P5ZVZ5</accession>
<name>A0A3P5ZVZ5_BRACM</name>